<reference evidence="1" key="2">
    <citation type="submission" date="2020-11" db="EMBL/GenBank/DDBJ databases">
        <authorList>
            <person name="McCartney M.A."/>
            <person name="Auch B."/>
            <person name="Kono T."/>
            <person name="Mallez S."/>
            <person name="Becker A."/>
            <person name="Gohl D.M."/>
            <person name="Silverstein K.A.T."/>
            <person name="Koren S."/>
            <person name="Bechman K.B."/>
            <person name="Herman A."/>
            <person name="Abrahante J.E."/>
            <person name="Garbe J."/>
        </authorList>
    </citation>
    <scope>NUCLEOTIDE SEQUENCE</scope>
    <source>
        <strain evidence="1">Duluth1</strain>
        <tissue evidence="1">Whole animal</tissue>
    </source>
</reference>
<sequence length="88" mass="10043">MDGFLHASINGRLDVFHINSNNMTATMDYKVGQQGTLWKVNLMSYNALIGVYNENGNHWVLLHFPEDQRITSGQDEGRRSSIRSCKSR</sequence>
<dbReference type="EMBL" id="JAIWYP010000006">
    <property type="protein sequence ID" value="KAH3812038.1"/>
    <property type="molecule type" value="Genomic_DNA"/>
</dbReference>
<protein>
    <submittedName>
        <fullName evidence="1">Uncharacterized protein</fullName>
    </submittedName>
</protein>
<evidence type="ECO:0000313" key="2">
    <source>
        <dbReference type="Proteomes" id="UP000828390"/>
    </source>
</evidence>
<accession>A0A9D4GAZ7</accession>
<comment type="caution">
    <text evidence="1">The sequence shown here is derived from an EMBL/GenBank/DDBJ whole genome shotgun (WGS) entry which is preliminary data.</text>
</comment>
<keyword evidence="2" id="KW-1185">Reference proteome</keyword>
<reference evidence="1" key="1">
    <citation type="journal article" date="2019" name="bioRxiv">
        <title>The Genome of the Zebra Mussel, Dreissena polymorpha: A Resource for Invasive Species Research.</title>
        <authorList>
            <person name="McCartney M.A."/>
            <person name="Auch B."/>
            <person name="Kono T."/>
            <person name="Mallez S."/>
            <person name="Zhang Y."/>
            <person name="Obille A."/>
            <person name="Becker A."/>
            <person name="Abrahante J.E."/>
            <person name="Garbe J."/>
            <person name="Badalamenti J.P."/>
            <person name="Herman A."/>
            <person name="Mangelson H."/>
            <person name="Liachko I."/>
            <person name="Sullivan S."/>
            <person name="Sone E.D."/>
            <person name="Koren S."/>
            <person name="Silverstein K.A.T."/>
            <person name="Beckman K.B."/>
            <person name="Gohl D.M."/>
        </authorList>
    </citation>
    <scope>NUCLEOTIDE SEQUENCE</scope>
    <source>
        <strain evidence="1">Duluth1</strain>
        <tissue evidence="1">Whole animal</tissue>
    </source>
</reference>
<dbReference type="AlphaFoldDB" id="A0A9D4GAZ7"/>
<gene>
    <name evidence="1" type="ORF">DPMN_140459</name>
</gene>
<dbReference type="Proteomes" id="UP000828390">
    <property type="component" value="Unassembled WGS sequence"/>
</dbReference>
<proteinExistence type="predicted"/>
<organism evidence="1 2">
    <name type="scientific">Dreissena polymorpha</name>
    <name type="common">Zebra mussel</name>
    <name type="synonym">Mytilus polymorpha</name>
    <dbReference type="NCBI Taxonomy" id="45954"/>
    <lineage>
        <taxon>Eukaryota</taxon>
        <taxon>Metazoa</taxon>
        <taxon>Spiralia</taxon>
        <taxon>Lophotrochozoa</taxon>
        <taxon>Mollusca</taxon>
        <taxon>Bivalvia</taxon>
        <taxon>Autobranchia</taxon>
        <taxon>Heteroconchia</taxon>
        <taxon>Euheterodonta</taxon>
        <taxon>Imparidentia</taxon>
        <taxon>Neoheterodontei</taxon>
        <taxon>Myida</taxon>
        <taxon>Dreissenoidea</taxon>
        <taxon>Dreissenidae</taxon>
        <taxon>Dreissena</taxon>
    </lineage>
</organism>
<evidence type="ECO:0000313" key="1">
    <source>
        <dbReference type="EMBL" id="KAH3812038.1"/>
    </source>
</evidence>
<name>A0A9D4GAZ7_DREPO</name>